<name>A0A3B0XVB9_9ZZZZ</name>
<feature type="transmembrane region" description="Helical" evidence="22">
    <location>
        <begin position="124"/>
        <end position="141"/>
    </location>
</feature>
<evidence type="ECO:0000256" key="1">
    <source>
        <dbReference type="ARBA" id="ARBA00004651"/>
    </source>
</evidence>
<dbReference type="NCBIfam" id="TIGR01525">
    <property type="entry name" value="ATPase-IB_hvy"/>
    <property type="match status" value="1"/>
</dbReference>
<dbReference type="GO" id="GO:0043682">
    <property type="term" value="F:P-type divalent copper transporter activity"/>
    <property type="evidence" value="ECO:0007669"/>
    <property type="project" value="TreeGrafter"/>
</dbReference>
<dbReference type="CDD" id="cd00371">
    <property type="entry name" value="HMA"/>
    <property type="match status" value="1"/>
</dbReference>
<comment type="subcellular location">
    <subcellularLocation>
        <location evidence="1">Cell membrane</location>
        <topology evidence="1">Multi-pass membrane protein</topology>
    </subcellularLocation>
</comment>
<dbReference type="CDD" id="cd02094">
    <property type="entry name" value="P-type_ATPase_Cu-like"/>
    <property type="match status" value="1"/>
</dbReference>
<dbReference type="AlphaFoldDB" id="A0A3B0XVB9"/>
<dbReference type="SFLD" id="SFLDG00002">
    <property type="entry name" value="C1.7:_P-type_atpase_like"/>
    <property type="match status" value="1"/>
</dbReference>
<feature type="transmembrane region" description="Helical" evidence="22">
    <location>
        <begin position="687"/>
        <end position="706"/>
    </location>
</feature>
<dbReference type="InterPro" id="IPR023214">
    <property type="entry name" value="HAD_sf"/>
</dbReference>
<dbReference type="InterPro" id="IPR044492">
    <property type="entry name" value="P_typ_ATPase_HD_dom"/>
</dbReference>
<dbReference type="InterPro" id="IPR017969">
    <property type="entry name" value="Heavy-metal-associated_CS"/>
</dbReference>
<dbReference type="Pfam" id="PF00702">
    <property type="entry name" value="Hydrolase"/>
    <property type="match status" value="1"/>
</dbReference>
<reference evidence="24" key="1">
    <citation type="submission" date="2018-06" db="EMBL/GenBank/DDBJ databases">
        <authorList>
            <person name="Zhirakovskaya E."/>
        </authorList>
    </citation>
    <scope>NUCLEOTIDE SEQUENCE</scope>
</reference>
<dbReference type="Gene3D" id="3.30.70.100">
    <property type="match status" value="1"/>
</dbReference>
<feature type="transmembrane region" description="Helical" evidence="22">
    <location>
        <begin position="371"/>
        <end position="394"/>
    </location>
</feature>
<evidence type="ECO:0000259" key="23">
    <source>
        <dbReference type="PROSITE" id="PS50846"/>
    </source>
</evidence>
<dbReference type="InterPro" id="IPR059000">
    <property type="entry name" value="ATPase_P-type_domA"/>
</dbReference>
<keyword evidence="4" id="KW-0813">Transport</keyword>
<keyword evidence="7 22" id="KW-0812">Transmembrane</keyword>
<evidence type="ECO:0000256" key="18">
    <source>
        <dbReference type="ARBA" id="ARBA00023136"/>
    </source>
</evidence>
<dbReference type="GO" id="GO:0005524">
    <property type="term" value="F:ATP binding"/>
    <property type="evidence" value="ECO:0007669"/>
    <property type="project" value="UniProtKB-KW"/>
</dbReference>
<keyword evidence="9" id="KW-0677">Repeat</keyword>
<keyword evidence="17" id="KW-0406">Ion transport</keyword>
<dbReference type="Gene3D" id="3.40.1110.10">
    <property type="entry name" value="Calcium-transporting ATPase, cytoplasmic domain N"/>
    <property type="match status" value="1"/>
</dbReference>
<dbReference type="GO" id="GO:0005886">
    <property type="term" value="C:plasma membrane"/>
    <property type="evidence" value="ECO:0007669"/>
    <property type="project" value="UniProtKB-SubCell"/>
</dbReference>
<evidence type="ECO:0000313" key="24">
    <source>
        <dbReference type="EMBL" id="VAW67122.1"/>
    </source>
</evidence>
<evidence type="ECO:0000256" key="12">
    <source>
        <dbReference type="ARBA" id="ARBA00022840"/>
    </source>
</evidence>
<dbReference type="PANTHER" id="PTHR43520">
    <property type="entry name" value="ATP7, ISOFORM B"/>
    <property type="match status" value="1"/>
</dbReference>
<dbReference type="SUPFAM" id="SSF81665">
    <property type="entry name" value="Calcium ATPase, transmembrane domain M"/>
    <property type="match status" value="1"/>
</dbReference>
<dbReference type="SFLD" id="SFLDF00027">
    <property type="entry name" value="p-type_atpase"/>
    <property type="match status" value="1"/>
</dbReference>
<evidence type="ECO:0000256" key="3">
    <source>
        <dbReference type="ARBA" id="ARBA00015102"/>
    </source>
</evidence>
<dbReference type="SUPFAM" id="SSF81653">
    <property type="entry name" value="Calcium ATPase, transduction domain A"/>
    <property type="match status" value="1"/>
</dbReference>
<evidence type="ECO:0000256" key="15">
    <source>
        <dbReference type="ARBA" id="ARBA00022989"/>
    </source>
</evidence>
<dbReference type="Gene3D" id="3.40.50.1000">
    <property type="entry name" value="HAD superfamily/HAD-like"/>
    <property type="match status" value="1"/>
</dbReference>
<evidence type="ECO:0000256" key="11">
    <source>
        <dbReference type="ARBA" id="ARBA00022796"/>
    </source>
</evidence>
<feature type="domain" description="HMA" evidence="23">
    <location>
        <begin position="4"/>
        <end position="67"/>
    </location>
</feature>
<evidence type="ECO:0000256" key="13">
    <source>
        <dbReference type="ARBA" id="ARBA00022842"/>
    </source>
</evidence>
<dbReference type="InterPro" id="IPR027256">
    <property type="entry name" value="P-typ_ATPase_IB"/>
</dbReference>
<keyword evidence="14" id="KW-1278">Translocase</keyword>
<dbReference type="EMBL" id="UOFH01000371">
    <property type="protein sequence ID" value="VAW67122.1"/>
    <property type="molecule type" value="Genomic_DNA"/>
</dbReference>
<evidence type="ECO:0000256" key="2">
    <source>
        <dbReference type="ARBA" id="ARBA00006024"/>
    </source>
</evidence>
<evidence type="ECO:0000256" key="10">
    <source>
        <dbReference type="ARBA" id="ARBA00022741"/>
    </source>
</evidence>
<keyword evidence="24" id="KW-0378">Hydrolase</keyword>
<feature type="transmembrane region" description="Helical" evidence="22">
    <location>
        <begin position="190"/>
        <end position="209"/>
    </location>
</feature>
<dbReference type="InterPro" id="IPR001757">
    <property type="entry name" value="P_typ_ATPase"/>
</dbReference>
<dbReference type="Pfam" id="PF00403">
    <property type="entry name" value="HMA"/>
    <property type="match status" value="1"/>
</dbReference>
<dbReference type="NCBIfam" id="TIGR01511">
    <property type="entry name" value="ATPase-IB1_Cu"/>
    <property type="match status" value="1"/>
</dbReference>
<dbReference type="InterPro" id="IPR036412">
    <property type="entry name" value="HAD-like_sf"/>
</dbReference>
<dbReference type="PROSITE" id="PS00154">
    <property type="entry name" value="ATPASE_E1_E2"/>
    <property type="match status" value="1"/>
</dbReference>
<keyword evidence="18 22" id="KW-0472">Membrane</keyword>
<keyword evidence="5" id="KW-1003">Cell membrane</keyword>
<organism evidence="24">
    <name type="scientific">hydrothermal vent metagenome</name>
    <dbReference type="NCBI Taxonomy" id="652676"/>
    <lineage>
        <taxon>unclassified sequences</taxon>
        <taxon>metagenomes</taxon>
        <taxon>ecological metagenomes</taxon>
    </lineage>
</organism>
<keyword evidence="6" id="KW-0597">Phosphoprotein</keyword>
<feature type="transmembrane region" description="Helical" evidence="22">
    <location>
        <begin position="162"/>
        <end position="184"/>
    </location>
</feature>
<dbReference type="GO" id="GO:0140581">
    <property type="term" value="F:P-type monovalent copper transporter activity"/>
    <property type="evidence" value="ECO:0007669"/>
    <property type="project" value="UniProtKB-EC"/>
</dbReference>
<evidence type="ECO:0000256" key="8">
    <source>
        <dbReference type="ARBA" id="ARBA00022723"/>
    </source>
</evidence>
<dbReference type="GO" id="GO:0005507">
    <property type="term" value="F:copper ion binding"/>
    <property type="evidence" value="ECO:0007669"/>
    <property type="project" value="TreeGrafter"/>
</dbReference>
<dbReference type="PRINTS" id="PR00943">
    <property type="entry name" value="CUATPASE"/>
</dbReference>
<proteinExistence type="inferred from homology"/>
<dbReference type="FunFam" id="2.70.150.10:FF:000020">
    <property type="entry name" value="Copper-exporting P-type ATPase A"/>
    <property type="match status" value="1"/>
</dbReference>
<dbReference type="NCBIfam" id="TIGR01494">
    <property type="entry name" value="ATPase_P-type"/>
    <property type="match status" value="1"/>
</dbReference>
<dbReference type="InterPro" id="IPR018303">
    <property type="entry name" value="ATPase_P-typ_P_site"/>
</dbReference>
<sequence length="748" mass="79405">MAEQTYRLSISGMACAGCVAGVENALNSVQGVQSAVVNFAEHTANVIAQVPVEKLVQAVKDAGYDAAELTAGEAEQIVEKEQQDFLYYKQSLKKSAFAALVGFPLFIAGLLGFLPPVVLLSDKVFWLVIAVLTFAVMIYSGKHFYVGAWKSFRIHNANMDTLIALGTGTAWLFSMFVLLLTNWFPENSQHVYFEATAIIIALINLGSALESKAKGKTSEAIKRLIGLQPKTARVVRDGKEIDIPIEEVGLDETLRVRPGEKIPVDGKLIEGASTVDESMLTGEPLAIEKKVGDEVASGTINKSGSFLFVSTRIGKDTALAQIINMVRKAQASKPAIGKLVDKVAAVFVPVVLIFSVITFLIWFNVGPAPSFTYALVAMMTVLIIACPCALGLATPISIMVGVGKAAESGILIRNGDALQQAGKLQVIVLDKTGTVTQGRPAVTNIKSYTDINEDECLRLAASLETSSEHPLAEAVINAAQQRALTLMDIKDFQAIAGQGVTASVNEKMILLGNVKLMQQKNINVDALQDEINAQSVQAKTPVYLAIDGKAAAVITIADPIKTDSKQAIAQMQQRGLKVVLLTGDNKTTAQAVAKAVGVDEVIGEVMPDEKAEKITQLQQAGNIVGMVGDGINDAPALAGADVGFAIGTGTDVAIESADITLMRGSLHGVVDAIIISRATVKNIKQNLFGAFIYNTVGIPVAAGILYPLMGLLLNPMIAGAAMAMSSVTVVSNANRLRYIKTNQQEKIK</sequence>
<dbReference type="Gene3D" id="2.70.150.10">
    <property type="entry name" value="Calcium-transporting ATPase, cytoplasmic transduction domain A"/>
    <property type="match status" value="1"/>
</dbReference>
<dbReference type="SFLD" id="SFLDS00003">
    <property type="entry name" value="Haloacid_Dehalogenase"/>
    <property type="match status" value="1"/>
</dbReference>
<feature type="transmembrane region" description="Helical" evidence="22">
    <location>
        <begin position="96"/>
        <end position="118"/>
    </location>
</feature>
<keyword evidence="8" id="KW-0479">Metal-binding</keyword>
<dbReference type="InterPro" id="IPR008250">
    <property type="entry name" value="ATPase_P-typ_transduc_dom_A_sf"/>
</dbReference>
<evidence type="ECO:0000256" key="22">
    <source>
        <dbReference type="SAM" id="Phobius"/>
    </source>
</evidence>
<dbReference type="PRINTS" id="PR00119">
    <property type="entry name" value="CATATPASE"/>
</dbReference>
<dbReference type="PROSITE" id="PS50846">
    <property type="entry name" value="HMA_2"/>
    <property type="match status" value="1"/>
</dbReference>
<dbReference type="SUPFAM" id="SSF56784">
    <property type="entry name" value="HAD-like"/>
    <property type="match status" value="1"/>
</dbReference>
<keyword evidence="15 22" id="KW-1133">Transmembrane helix</keyword>
<keyword evidence="16" id="KW-0186">Copper</keyword>
<dbReference type="GO" id="GO:0016887">
    <property type="term" value="F:ATP hydrolysis activity"/>
    <property type="evidence" value="ECO:0007669"/>
    <property type="project" value="InterPro"/>
</dbReference>
<keyword evidence="13" id="KW-0460">Magnesium</keyword>
<evidence type="ECO:0000256" key="17">
    <source>
        <dbReference type="ARBA" id="ARBA00023065"/>
    </source>
</evidence>
<dbReference type="GO" id="GO:0055070">
    <property type="term" value="P:copper ion homeostasis"/>
    <property type="evidence" value="ECO:0007669"/>
    <property type="project" value="TreeGrafter"/>
</dbReference>
<keyword evidence="10" id="KW-0547">Nucleotide-binding</keyword>
<gene>
    <name evidence="24" type="ORF">MNBD_GAMMA08-389</name>
</gene>
<dbReference type="Pfam" id="PF00122">
    <property type="entry name" value="E1-E2_ATPase"/>
    <property type="match status" value="1"/>
</dbReference>
<dbReference type="FunFam" id="3.30.70.100:FF:000001">
    <property type="entry name" value="ATPase copper transporting beta"/>
    <property type="match status" value="1"/>
</dbReference>
<protein>
    <recommendedName>
        <fullName evidence="3">Copper-exporting P-type ATPase</fullName>
    </recommendedName>
    <alternativeName>
        <fullName evidence="19">Copper-exporting P-type ATPase A</fullName>
    </alternativeName>
    <alternativeName>
        <fullName evidence="20">Cu(+)-exporting ATPase</fullName>
    </alternativeName>
</protein>
<dbReference type="InterPro" id="IPR006121">
    <property type="entry name" value="HMA_dom"/>
</dbReference>
<evidence type="ECO:0000256" key="19">
    <source>
        <dbReference type="ARBA" id="ARBA00029719"/>
    </source>
</evidence>
<dbReference type="PANTHER" id="PTHR43520:SF6">
    <property type="entry name" value="COPPER-EXPORTING P-TYPE ATPASE"/>
    <property type="match status" value="1"/>
</dbReference>
<evidence type="ECO:0000256" key="6">
    <source>
        <dbReference type="ARBA" id="ARBA00022553"/>
    </source>
</evidence>
<dbReference type="InterPro" id="IPR023298">
    <property type="entry name" value="ATPase_P-typ_TM_dom_sf"/>
</dbReference>
<evidence type="ECO:0000256" key="5">
    <source>
        <dbReference type="ARBA" id="ARBA00022475"/>
    </source>
</evidence>
<accession>A0A3B0XVB9</accession>
<evidence type="ECO:0000256" key="20">
    <source>
        <dbReference type="ARBA" id="ARBA00033239"/>
    </source>
</evidence>
<dbReference type="InterPro" id="IPR036163">
    <property type="entry name" value="HMA_dom_sf"/>
</dbReference>
<feature type="transmembrane region" description="Helical" evidence="22">
    <location>
        <begin position="712"/>
        <end position="730"/>
    </location>
</feature>
<evidence type="ECO:0000256" key="4">
    <source>
        <dbReference type="ARBA" id="ARBA00022448"/>
    </source>
</evidence>
<evidence type="ECO:0000256" key="7">
    <source>
        <dbReference type="ARBA" id="ARBA00022692"/>
    </source>
</evidence>
<evidence type="ECO:0000256" key="16">
    <source>
        <dbReference type="ARBA" id="ARBA00023008"/>
    </source>
</evidence>
<keyword evidence="11" id="KW-0187">Copper transport</keyword>
<comment type="catalytic activity">
    <reaction evidence="21">
        <text>Cu(+)(in) + ATP + H2O = Cu(+)(out) + ADP + phosphate + H(+)</text>
        <dbReference type="Rhea" id="RHEA:25792"/>
        <dbReference type="ChEBI" id="CHEBI:15377"/>
        <dbReference type="ChEBI" id="CHEBI:15378"/>
        <dbReference type="ChEBI" id="CHEBI:30616"/>
        <dbReference type="ChEBI" id="CHEBI:43474"/>
        <dbReference type="ChEBI" id="CHEBI:49552"/>
        <dbReference type="ChEBI" id="CHEBI:456216"/>
        <dbReference type="EC" id="7.2.2.8"/>
    </reaction>
</comment>
<feature type="transmembrane region" description="Helical" evidence="22">
    <location>
        <begin position="343"/>
        <end position="365"/>
    </location>
</feature>
<dbReference type="SUPFAM" id="SSF55008">
    <property type="entry name" value="HMA, heavy metal-associated domain"/>
    <property type="match status" value="1"/>
</dbReference>
<keyword evidence="12" id="KW-0067">ATP-binding</keyword>
<dbReference type="PROSITE" id="PS01047">
    <property type="entry name" value="HMA_1"/>
    <property type="match status" value="1"/>
</dbReference>
<evidence type="ECO:0000256" key="14">
    <source>
        <dbReference type="ARBA" id="ARBA00022967"/>
    </source>
</evidence>
<dbReference type="InterPro" id="IPR023299">
    <property type="entry name" value="ATPase_P-typ_cyto_dom_N"/>
</dbReference>
<evidence type="ECO:0000256" key="21">
    <source>
        <dbReference type="ARBA" id="ARBA00049289"/>
    </source>
</evidence>
<comment type="similarity">
    <text evidence="2">Belongs to the cation transport ATPase (P-type) (TC 3.A.3) family. Type IB subfamily.</text>
</comment>
<evidence type="ECO:0000256" key="9">
    <source>
        <dbReference type="ARBA" id="ARBA00022737"/>
    </source>
</evidence>